<evidence type="ECO:0000313" key="5">
    <source>
        <dbReference type="EMBL" id="KLU83613.1"/>
    </source>
</evidence>
<dbReference type="AlphaFoldDB" id="A0A0C4DRZ8"/>
<reference evidence="7" key="2">
    <citation type="submission" date="2010-05" db="EMBL/GenBank/DDBJ databases">
        <title>The genome sequence of Magnaporthe poae strain ATCC 64411.</title>
        <authorList>
            <person name="Ma L.-J."/>
            <person name="Dead R."/>
            <person name="Young S."/>
            <person name="Zeng Q."/>
            <person name="Koehrsen M."/>
            <person name="Alvarado L."/>
            <person name="Berlin A."/>
            <person name="Chapman S.B."/>
            <person name="Chen Z."/>
            <person name="Freedman E."/>
            <person name="Gellesch M."/>
            <person name="Goldberg J."/>
            <person name="Griggs A."/>
            <person name="Gujja S."/>
            <person name="Heilman E.R."/>
            <person name="Heiman D."/>
            <person name="Hepburn T."/>
            <person name="Howarth C."/>
            <person name="Jen D."/>
            <person name="Larson L."/>
            <person name="Mehta T."/>
            <person name="Neiman D."/>
            <person name="Pearson M."/>
            <person name="Roberts A."/>
            <person name="Saif S."/>
            <person name="Shea T."/>
            <person name="Shenoy N."/>
            <person name="Sisk P."/>
            <person name="Stolte C."/>
            <person name="Sykes S."/>
            <person name="Walk T."/>
            <person name="White J."/>
            <person name="Yandava C."/>
            <person name="Haas B."/>
            <person name="Nusbaum C."/>
            <person name="Birren B."/>
        </authorList>
    </citation>
    <scope>NUCLEOTIDE SEQUENCE [LARGE SCALE GENOMIC DNA]</scope>
    <source>
        <strain evidence="7">ATCC 64411 / 73-15</strain>
    </source>
</reference>
<dbReference type="InterPro" id="IPR013507">
    <property type="entry name" value="DNA_mismatch_S5_2-like"/>
</dbReference>
<keyword evidence="7" id="KW-1185">Reference proteome</keyword>
<dbReference type="InterPro" id="IPR020568">
    <property type="entry name" value="Ribosomal_Su5_D2-typ_SF"/>
</dbReference>
<dbReference type="InterPro" id="IPR038973">
    <property type="entry name" value="MutL/Mlh/Pms-like"/>
</dbReference>
<reference evidence="5" key="1">
    <citation type="submission" date="2010-05" db="EMBL/GenBank/DDBJ databases">
        <title>The Genome Sequence of Magnaporthe poae strain ATCC 64411.</title>
        <authorList>
            <consortium name="The Broad Institute Genome Sequencing Platform"/>
            <consortium name="Broad Institute Genome Sequencing Center for Infectious Disease"/>
            <person name="Ma L.-J."/>
            <person name="Dead R."/>
            <person name="Young S."/>
            <person name="Zeng Q."/>
            <person name="Koehrsen M."/>
            <person name="Alvarado L."/>
            <person name="Berlin A."/>
            <person name="Chapman S.B."/>
            <person name="Chen Z."/>
            <person name="Freedman E."/>
            <person name="Gellesch M."/>
            <person name="Goldberg J."/>
            <person name="Griggs A."/>
            <person name="Gujja S."/>
            <person name="Heilman E.R."/>
            <person name="Heiman D."/>
            <person name="Hepburn T."/>
            <person name="Howarth C."/>
            <person name="Jen D."/>
            <person name="Larson L."/>
            <person name="Mehta T."/>
            <person name="Neiman D."/>
            <person name="Pearson M."/>
            <person name="Roberts A."/>
            <person name="Saif S."/>
            <person name="Shea T."/>
            <person name="Shenoy N."/>
            <person name="Sisk P."/>
            <person name="Stolte C."/>
            <person name="Sykes S."/>
            <person name="Walk T."/>
            <person name="White J."/>
            <person name="Yandava C."/>
            <person name="Haas B."/>
            <person name="Nusbaum C."/>
            <person name="Birren B."/>
        </authorList>
    </citation>
    <scope>NUCLEOTIDE SEQUENCE</scope>
    <source>
        <strain evidence="5">ATCC 64411</strain>
    </source>
</reference>
<dbReference type="GO" id="GO:0016887">
    <property type="term" value="F:ATP hydrolysis activity"/>
    <property type="evidence" value="ECO:0007669"/>
    <property type="project" value="InterPro"/>
</dbReference>
<dbReference type="OMA" id="THECVED"/>
<dbReference type="InterPro" id="IPR002099">
    <property type="entry name" value="MutL/Mlh/PMS"/>
</dbReference>
<sequence>MPIVPLPQDAARLLRAHVVISTPLSVVKELVDNAIDAGASAIEVRISPNTVDRIEVRDNGGGISPSDYDALGRSGHTSKIASLEELKALGGTSLGFRGEAIAAMCAVAKVTVTTKTAVEKMAAVFELLPMGKGPLKPASKPTPVGTTLTVTDLFARYPVRRKAAIKDSRPILIKIKQLLAAYALARPCLRISLREIGSSSSPPWSYSPRPGSGIKEATLSLFGRDLAAQCTESSSSSPSTHECVEDATEGVVRIEAFIPGPNADPAKISKGSFLAVDARPVSSARGTFKKIVSSFRKHLRHCLDTSSNTALKDPFIALNIVCPTGTYDVNLEPAKDDVLFVDEQVILRACDRLFERVYKPLGSGGDQQDLAGSDARDICDQVNPRSNDTTERTQASTERGLRSCAGPPRTGITSTRDNDHREAIIMDPGTHPAGEQPQSRTTPTAQLIRSKTPPALEHIARRALNWSVNMDANEISEDDLHQTADQTGCHPLPTEDDEASRPLDGVNPWMLAKMNAAARPPHPPVPALRDSHSSSTHPISSTTLAPGDALREAPPGHEGISPHDSISTAQDQHLPGSGRSLRHPPVQAHGAVPGGPFRSHFSRGGHRRQPQRINPQQQDDTSNAPLTPPPSARAGTRIRGQGLADQGQMKSIGARYSMQQTRLPSWNHERPSRSRVQKNTTYTPPSNPPSTRRNEATTEREFLEGMSLRPSRPPREETLRGTAALPSFTSAWTVLKHSTHRETDSSAAPNLAKGDSQRHIGERPLRSARGRKLNKPLGHSQRVNGSALLELPTKYTLGLLSMESRLASVDNYMLTGTIQYGLKAIDAASKAQIEKLLHQRLAESTGGR</sequence>
<feature type="domain" description="DNA mismatch repair protein S5" evidence="4">
    <location>
        <begin position="218"/>
        <end position="359"/>
    </location>
</feature>
<dbReference type="EnsemblFungi" id="MAPG_02666T0">
    <property type="protein sequence ID" value="MAPG_02666T0"/>
    <property type="gene ID" value="MAPG_02666"/>
</dbReference>
<dbReference type="GO" id="GO:0005524">
    <property type="term" value="F:ATP binding"/>
    <property type="evidence" value="ECO:0007669"/>
    <property type="project" value="InterPro"/>
</dbReference>
<dbReference type="SMART" id="SM01340">
    <property type="entry name" value="DNA_mis_repair"/>
    <property type="match status" value="1"/>
</dbReference>
<evidence type="ECO:0000259" key="4">
    <source>
        <dbReference type="SMART" id="SM01340"/>
    </source>
</evidence>
<dbReference type="NCBIfam" id="TIGR00585">
    <property type="entry name" value="mutl"/>
    <property type="match status" value="1"/>
</dbReference>
<dbReference type="STRING" id="644358.A0A0C4DRZ8"/>
<feature type="compositionally biased region" description="Basic residues" evidence="3">
    <location>
        <begin position="600"/>
        <end position="610"/>
    </location>
</feature>
<dbReference type="GO" id="GO:0006298">
    <property type="term" value="P:mismatch repair"/>
    <property type="evidence" value="ECO:0007669"/>
    <property type="project" value="InterPro"/>
</dbReference>
<dbReference type="GO" id="GO:0061982">
    <property type="term" value="P:meiosis I cell cycle process"/>
    <property type="evidence" value="ECO:0007669"/>
    <property type="project" value="UniProtKB-ARBA"/>
</dbReference>
<dbReference type="InterPro" id="IPR014721">
    <property type="entry name" value="Ribsml_uS5_D2-typ_fold_subgr"/>
</dbReference>
<dbReference type="GO" id="GO:0140664">
    <property type="term" value="F:ATP-dependent DNA damage sensor activity"/>
    <property type="evidence" value="ECO:0007669"/>
    <property type="project" value="InterPro"/>
</dbReference>
<reference evidence="5" key="3">
    <citation type="submission" date="2011-03" db="EMBL/GenBank/DDBJ databases">
        <title>Annotation of Magnaporthe poae ATCC 64411.</title>
        <authorList>
            <person name="Ma L.-J."/>
            <person name="Dead R."/>
            <person name="Young S.K."/>
            <person name="Zeng Q."/>
            <person name="Gargeya S."/>
            <person name="Fitzgerald M."/>
            <person name="Haas B."/>
            <person name="Abouelleil A."/>
            <person name="Alvarado L."/>
            <person name="Arachchi H.M."/>
            <person name="Berlin A."/>
            <person name="Brown A."/>
            <person name="Chapman S.B."/>
            <person name="Chen Z."/>
            <person name="Dunbar C."/>
            <person name="Freedman E."/>
            <person name="Gearin G."/>
            <person name="Gellesch M."/>
            <person name="Goldberg J."/>
            <person name="Griggs A."/>
            <person name="Gujja S."/>
            <person name="Heiman D."/>
            <person name="Howarth C."/>
            <person name="Larson L."/>
            <person name="Lui A."/>
            <person name="MacDonald P.J.P."/>
            <person name="Mehta T."/>
            <person name="Montmayeur A."/>
            <person name="Murphy C."/>
            <person name="Neiman D."/>
            <person name="Pearson M."/>
            <person name="Priest M."/>
            <person name="Roberts A."/>
            <person name="Saif S."/>
            <person name="Shea T."/>
            <person name="Shenoy N."/>
            <person name="Sisk P."/>
            <person name="Stolte C."/>
            <person name="Sykes S."/>
            <person name="Yandava C."/>
            <person name="Wortman J."/>
            <person name="Nusbaum C."/>
            <person name="Birren B."/>
        </authorList>
    </citation>
    <scope>NUCLEOTIDE SEQUENCE</scope>
    <source>
        <strain evidence="5">ATCC 64411</strain>
    </source>
</reference>
<keyword evidence="2" id="KW-0227">DNA damage</keyword>
<dbReference type="Pfam" id="PF13589">
    <property type="entry name" value="HATPase_c_3"/>
    <property type="match status" value="1"/>
</dbReference>
<dbReference type="FunFam" id="3.30.565.10:FF:000017">
    <property type="entry name" value="PMS1 homolog 1, mismatch repair system component"/>
    <property type="match status" value="1"/>
</dbReference>
<dbReference type="OrthoDB" id="10263226at2759"/>
<feature type="compositionally biased region" description="Polar residues" evidence="3">
    <location>
        <begin position="383"/>
        <end position="397"/>
    </location>
</feature>
<feature type="compositionally biased region" description="Basic and acidic residues" evidence="3">
    <location>
        <begin position="692"/>
        <end position="703"/>
    </location>
</feature>
<evidence type="ECO:0000256" key="1">
    <source>
        <dbReference type="ARBA" id="ARBA00006082"/>
    </source>
</evidence>
<dbReference type="VEuPathDB" id="FungiDB:MAPG_02666"/>
<dbReference type="InterPro" id="IPR036890">
    <property type="entry name" value="HATPase_C_sf"/>
</dbReference>
<dbReference type="Gene3D" id="3.30.230.10">
    <property type="match status" value="1"/>
</dbReference>
<dbReference type="GO" id="GO:0030983">
    <property type="term" value="F:mismatched DNA binding"/>
    <property type="evidence" value="ECO:0007669"/>
    <property type="project" value="InterPro"/>
</dbReference>
<comment type="similarity">
    <text evidence="1">Belongs to the DNA mismatch repair MutL/HexB family.</text>
</comment>
<dbReference type="EMBL" id="ADBL01000653">
    <property type="status" value="NOT_ANNOTATED_CDS"/>
    <property type="molecule type" value="Genomic_DNA"/>
</dbReference>
<reference evidence="6" key="4">
    <citation type="journal article" date="2015" name="G3 (Bethesda)">
        <title>Genome sequences of three phytopathogenic species of the Magnaporthaceae family of fungi.</title>
        <authorList>
            <person name="Okagaki L.H."/>
            <person name="Nunes C.C."/>
            <person name="Sailsbery J."/>
            <person name="Clay B."/>
            <person name="Brown D."/>
            <person name="John T."/>
            <person name="Oh Y."/>
            <person name="Young N."/>
            <person name="Fitzgerald M."/>
            <person name="Haas B.J."/>
            <person name="Zeng Q."/>
            <person name="Young S."/>
            <person name="Adiconis X."/>
            <person name="Fan L."/>
            <person name="Levin J.Z."/>
            <person name="Mitchell T.K."/>
            <person name="Okubara P.A."/>
            <person name="Farman M.L."/>
            <person name="Kohn L.M."/>
            <person name="Birren B."/>
            <person name="Ma L.-J."/>
            <person name="Dean R.A."/>
        </authorList>
    </citation>
    <scope>NUCLEOTIDE SEQUENCE</scope>
    <source>
        <strain evidence="6">ATCC 64411 / 73-15</strain>
    </source>
</reference>
<gene>
    <name evidence="5" type="ORF">MAPG_02666</name>
</gene>
<dbReference type="Gene3D" id="3.30.565.10">
    <property type="entry name" value="Histidine kinase-like ATPase, C-terminal domain"/>
    <property type="match status" value="1"/>
</dbReference>
<dbReference type="SUPFAM" id="SSF54211">
    <property type="entry name" value="Ribosomal protein S5 domain 2-like"/>
    <property type="match status" value="1"/>
</dbReference>
<accession>A0A0C4DRZ8</accession>
<evidence type="ECO:0000256" key="2">
    <source>
        <dbReference type="ARBA" id="ARBA00022763"/>
    </source>
</evidence>
<feature type="region of interest" description="Disordered" evidence="3">
    <location>
        <begin position="660"/>
        <end position="718"/>
    </location>
</feature>
<dbReference type="PANTHER" id="PTHR10073:SF41">
    <property type="entry name" value="MISMATCH REPAIR PROTEIN, PUTATIVE (AFU_ORTHOLOGUE AFUA_8G05820)-RELATED"/>
    <property type="match status" value="1"/>
</dbReference>
<evidence type="ECO:0000313" key="6">
    <source>
        <dbReference type="EnsemblFungi" id="MAPG_02666T0"/>
    </source>
</evidence>
<dbReference type="EMBL" id="GL876967">
    <property type="protein sequence ID" value="KLU83613.1"/>
    <property type="molecule type" value="Genomic_DNA"/>
</dbReference>
<dbReference type="Pfam" id="PF01119">
    <property type="entry name" value="DNA_mis_repair"/>
    <property type="match status" value="1"/>
</dbReference>
<protein>
    <recommendedName>
        <fullName evidence="4">DNA mismatch repair protein S5 domain-containing protein</fullName>
    </recommendedName>
</protein>
<evidence type="ECO:0000313" key="7">
    <source>
        <dbReference type="Proteomes" id="UP000011715"/>
    </source>
</evidence>
<organism evidence="6 7">
    <name type="scientific">Magnaporthiopsis poae (strain ATCC 64411 / 73-15)</name>
    <name type="common">Kentucky bluegrass fungus</name>
    <name type="synonym">Magnaporthe poae</name>
    <dbReference type="NCBI Taxonomy" id="644358"/>
    <lineage>
        <taxon>Eukaryota</taxon>
        <taxon>Fungi</taxon>
        <taxon>Dikarya</taxon>
        <taxon>Ascomycota</taxon>
        <taxon>Pezizomycotina</taxon>
        <taxon>Sordariomycetes</taxon>
        <taxon>Sordariomycetidae</taxon>
        <taxon>Magnaporthales</taxon>
        <taxon>Magnaporthaceae</taxon>
        <taxon>Magnaporthiopsis</taxon>
    </lineage>
</organism>
<feature type="region of interest" description="Disordered" evidence="3">
    <location>
        <begin position="740"/>
        <end position="763"/>
    </location>
</feature>
<feature type="region of interest" description="Disordered" evidence="3">
    <location>
        <begin position="516"/>
        <end position="648"/>
    </location>
</feature>
<name>A0A0C4DRZ8_MAGP6</name>
<dbReference type="SUPFAM" id="SSF55874">
    <property type="entry name" value="ATPase domain of HSP90 chaperone/DNA topoisomerase II/histidine kinase"/>
    <property type="match status" value="1"/>
</dbReference>
<reference evidence="6" key="5">
    <citation type="submission" date="2015-06" db="UniProtKB">
        <authorList>
            <consortium name="EnsemblFungi"/>
        </authorList>
    </citation>
    <scope>IDENTIFICATION</scope>
    <source>
        <strain evidence="6">ATCC 64411</strain>
    </source>
</reference>
<dbReference type="eggNOG" id="KOG1978">
    <property type="taxonomic scope" value="Eukaryota"/>
</dbReference>
<dbReference type="GO" id="GO:0032389">
    <property type="term" value="C:MutLalpha complex"/>
    <property type="evidence" value="ECO:0007669"/>
    <property type="project" value="TreeGrafter"/>
</dbReference>
<dbReference type="Proteomes" id="UP000011715">
    <property type="component" value="Unassembled WGS sequence"/>
</dbReference>
<dbReference type="PANTHER" id="PTHR10073">
    <property type="entry name" value="DNA MISMATCH REPAIR PROTEIN MLH, PMS, MUTL"/>
    <property type="match status" value="1"/>
</dbReference>
<feature type="region of interest" description="Disordered" evidence="3">
    <location>
        <begin position="378"/>
        <end position="420"/>
    </location>
</feature>
<feature type="compositionally biased region" description="Low complexity" evidence="3">
    <location>
        <begin position="533"/>
        <end position="543"/>
    </location>
</feature>
<evidence type="ECO:0000256" key="3">
    <source>
        <dbReference type="SAM" id="MobiDB-lite"/>
    </source>
</evidence>
<proteinExistence type="inferred from homology"/>